<sequence length="282" mass="29709">MSVEDAAAAIYAIQNAQAADLVRSVVVNSGYDPRDFVVYSFGGAGPVHCANYARDLGAEAVVVPLGATASTFSAYGLATSDVVLSAEVSDPANHPVPPEVVQRAYDGIEGELHERMDAQQLPFKSVDITREVDIRYSMQLSEVATPVPAGSLDQEALEGVAETFDELYAKLYGSEAGFRDAGLQLITYRAYATGTLPFSSELPGHETGSGTPAPSGQRRAFLSHEAGWQDAAVYQNADLRAGHRFAGPAIVEADTTTLAVPAGMNAEVDRLGNVVLTDEKGA</sequence>
<evidence type="ECO:0000259" key="2">
    <source>
        <dbReference type="Pfam" id="PF19278"/>
    </source>
</evidence>
<protein>
    <submittedName>
        <fullName evidence="3">N-methylhydantoinase A</fullName>
    </submittedName>
</protein>
<proteinExistence type="predicted"/>
<dbReference type="EMBL" id="FOUY01000012">
    <property type="protein sequence ID" value="SFN29676.1"/>
    <property type="molecule type" value="Genomic_DNA"/>
</dbReference>
<dbReference type="Proteomes" id="UP000199614">
    <property type="component" value="Unassembled WGS sequence"/>
</dbReference>
<accession>A0A1I4XVG8</accession>
<dbReference type="Pfam" id="PF19278">
    <property type="entry name" value="Hydant_A_C"/>
    <property type="match status" value="1"/>
</dbReference>
<dbReference type="GO" id="GO:0005829">
    <property type="term" value="C:cytosol"/>
    <property type="evidence" value="ECO:0007669"/>
    <property type="project" value="TreeGrafter"/>
</dbReference>
<dbReference type="STRING" id="260086.SAMN05216207_10122"/>
<feature type="domain" description="Acetophenone carboxylase-like C-terminal" evidence="2">
    <location>
        <begin position="99"/>
        <end position="270"/>
    </location>
</feature>
<dbReference type="PANTHER" id="PTHR11365:SF23">
    <property type="entry name" value="HYPOTHETICAL 5-OXOPROLINASE (EUROFUNG)-RELATED"/>
    <property type="match status" value="1"/>
</dbReference>
<dbReference type="GO" id="GO:0017168">
    <property type="term" value="F:5-oxoprolinase (ATP-hydrolyzing) activity"/>
    <property type="evidence" value="ECO:0007669"/>
    <property type="project" value="TreeGrafter"/>
</dbReference>
<dbReference type="InterPro" id="IPR049517">
    <property type="entry name" value="ACX-like_C"/>
</dbReference>
<dbReference type="InterPro" id="IPR045079">
    <property type="entry name" value="Oxoprolinase-like"/>
</dbReference>
<feature type="domain" description="Hydantoinase A/oxoprolinase" evidence="1">
    <location>
        <begin position="2"/>
        <end position="83"/>
    </location>
</feature>
<dbReference type="OrthoDB" id="9768323at2"/>
<keyword evidence="4" id="KW-1185">Reference proteome</keyword>
<dbReference type="Pfam" id="PF01968">
    <property type="entry name" value="Hydantoinase_A"/>
    <property type="match status" value="1"/>
</dbReference>
<reference evidence="3 4" key="1">
    <citation type="submission" date="2016-10" db="EMBL/GenBank/DDBJ databases">
        <authorList>
            <person name="de Groot N.N."/>
        </authorList>
    </citation>
    <scope>NUCLEOTIDE SEQUENCE [LARGE SCALE GENOMIC DNA]</scope>
    <source>
        <strain evidence="3 4">CGMCC 4.1877</strain>
    </source>
</reference>
<dbReference type="PANTHER" id="PTHR11365">
    <property type="entry name" value="5-OXOPROLINASE RELATED"/>
    <property type="match status" value="1"/>
</dbReference>
<organism evidence="3 4">
    <name type="scientific">Pseudonocardia ammonioxydans</name>
    <dbReference type="NCBI Taxonomy" id="260086"/>
    <lineage>
        <taxon>Bacteria</taxon>
        <taxon>Bacillati</taxon>
        <taxon>Actinomycetota</taxon>
        <taxon>Actinomycetes</taxon>
        <taxon>Pseudonocardiales</taxon>
        <taxon>Pseudonocardiaceae</taxon>
        <taxon>Pseudonocardia</taxon>
    </lineage>
</organism>
<dbReference type="AlphaFoldDB" id="A0A1I4XVG8"/>
<evidence type="ECO:0000313" key="4">
    <source>
        <dbReference type="Proteomes" id="UP000199614"/>
    </source>
</evidence>
<dbReference type="InterPro" id="IPR002821">
    <property type="entry name" value="Hydantoinase_A"/>
</dbReference>
<gene>
    <name evidence="3" type="ORF">SAMN05216207_10122</name>
</gene>
<evidence type="ECO:0000259" key="1">
    <source>
        <dbReference type="Pfam" id="PF01968"/>
    </source>
</evidence>
<name>A0A1I4XVG8_PSUAM</name>
<evidence type="ECO:0000313" key="3">
    <source>
        <dbReference type="EMBL" id="SFN29676.1"/>
    </source>
</evidence>
<dbReference type="GO" id="GO:0006749">
    <property type="term" value="P:glutathione metabolic process"/>
    <property type="evidence" value="ECO:0007669"/>
    <property type="project" value="TreeGrafter"/>
</dbReference>